<name>A0A4Z0L4F5_9FLAO</name>
<reference evidence="1 2" key="1">
    <citation type="submission" date="2019-04" db="EMBL/GenBank/DDBJ databases">
        <title>Flavobacterium sp. strain DS2-A Genome sequencing and assembly.</title>
        <authorList>
            <person name="Kim I."/>
        </authorList>
    </citation>
    <scope>NUCLEOTIDE SEQUENCE [LARGE SCALE GENOMIC DNA]</scope>
    <source>
        <strain evidence="1 2">DS2-A</strain>
    </source>
</reference>
<proteinExistence type="predicted"/>
<dbReference type="Proteomes" id="UP000297407">
    <property type="component" value="Unassembled WGS sequence"/>
</dbReference>
<keyword evidence="2" id="KW-1185">Reference proteome</keyword>
<evidence type="ECO:0000313" key="1">
    <source>
        <dbReference type="EMBL" id="TGD56560.1"/>
    </source>
</evidence>
<evidence type="ECO:0000313" key="2">
    <source>
        <dbReference type="Proteomes" id="UP000297407"/>
    </source>
</evidence>
<protein>
    <submittedName>
        <fullName evidence="1">Uncharacterized protein</fullName>
    </submittedName>
</protein>
<dbReference type="AlphaFoldDB" id="A0A4Z0L4F5"/>
<gene>
    <name evidence="1" type="ORF">E4635_15365</name>
</gene>
<accession>A0A4Z0L4F5</accession>
<organism evidence="1 2">
    <name type="scientific">Flavobacterium humi</name>
    <dbReference type="NCBI Taxonomy" id="2562683"/>
    <lineage>
        <taxon>Bacteria</taxon>
        <taxon>Pseudomonadati</taxon>
        <taxon>Bacteroidota</taxon>
        <taxon>Flavobacteriia</taxon>
        <taxon>Flavobacteriales</taxon>
        <taxon>Flavobacteriaceae</taxon>
        <taxon>Flavobacterium</taxon>
    </lineage>
</organism>
<dbReference type="OrthoDB" id="8476943at2"/>
<sequence>MAEKKNLVTIRARKEDIKNADALVAYLVNGEGELIESAPFKGGDAQFKAEAKSIQGTKIFIAPAVPAEAGKRKITEKTLLKMGAWQPSARLGLNNAINLPLLPPIIHPLPFKWCHVTGTLTKSFTIDGINKVLPVCNARVHICEVDPIKIIWPQIPDKVITDLWWRLKEIIRKPISLPDPVPGPIRGPIRFPKPLRDLTPLINTRIDAKLTDFVKRSEIINQQAKLPVFPLQVQNAILSDSISVFSDSLRNNFTLFHPYLCLWPWYWPWFYKTDPIATVTTDCNGQFDYKMLLYLLGDHPDIYIWVETLIDGQWVTVYRPRIACNTFWNYSCGSNINIRITDPRVTPCVCDPLPGAIVWMKRVNSGVSIRNIQQNENASGHLANAVGLTNFASSNKTSPFGSSFPFVVQFGSGFPNASVTHYRWKFRKLKDGYLQNDISSIKMLEGEVAKPYTYEVETPDGTVFASDSFRLGPIYDAAGIPRYKIPHVEASDDVPQPTAEWNQDTASININSLNLSDGLYEFIFELLDNAGNVVSVPANTFVVDTKLSTGPSTVIADGLPENYVVNVAGKTSRFTFKMRIDNTKCYADVLDALVDGNTTDTECGFGHYNNKAGDFAALRFLAGQEHDFASYSFAVTKGNSNPVGIANAADSVTVPNNGYSISPVIVGGVIKDKYEKNNIPLATMLGTCTLAAFAEVLHVSATHTDGSRILREYDAGDTAAIAIAP</sequence>
<dbReference type="RefSeq" id="WP_135527593.1">
    <property type="nucleotide sequence ID" value="NZ_SRLH01000010.1"/>
</dbReference>
<dbReference type="EMBL" id="SRLH01000010">
    <property type="protein sequence ID" value="TGD56560.1"/>
    <property type="molecule type" value="Genomic_DNA"/>
</dbReference>
<comment type="caution">
    <text evidence="1">The sequence shown here is derived from an EMBL/GenBank/DDBJ whole genome shotgun (WGS) entry which is preliminary data.</text>
</comment>